<gene>
    <name evidence="3" type="ORF">Pan161_44640</name>
</gene>
<keyword evidence="1" id="KW-1133">Transmembrane helix</keyword>
<keyword evidence="1" id="KW-0472">Membrane</keyword>
<accession>A0A517VIF6</accession>
<dbReference type="Proteomes" id="UP000316855">
    <property type="component" value="Chromosome"/>
</dbReference>
<dbReference type="OrthoDB" id="255848at2"/>
<dbReference type="NCBIfam" id="TIGR04294">
    <property type="entry name" value="pre_pil_HX9DG"/>
    <property type="match status" value="1"/>
</dbReference>
<feature type="transmembrane region" description="Helical" evidence="1">
    <location>
        <begin position="41"/>
        <end position="64"/>
    </location>
</feature>
<dbReference type="Gene3D" id="3.30.700.10">
    <property type="entry name" value="Glycoprotein, Type 4 Pilin"/>
    <property type="match status" value="1"/>
</dbReference>
<dbReference type="InterPro" id="IPR045584">
    <property type="entry name" value="Pilin-like"/>
</dbReference>
<dbReference type="InterPro" id="IPR027558">
    <property type="entry name" value="Pre_pil_HX9DG_C"/>
</dbReference>
<dbReference type="SUPFAM" id="SSF54523">
    <property type="entry name" value="Pili subunits"/>
    <property type="match status" value="1"/>
</dbReference>
<organism evidence="3 4">
    <name type="scientific">Gimesia algae</name>
    <dbReference type="NCBI Taxonomy" id="2527971"/>
    <lineage>
        <taxon>Bacteria</taxon>
        <taxon>Pseudomonadati</taxon>
        <taxon>Planctomycetota</taxon>
        <taxon>Planctomycetia</taxon>
        <taxon>Planctomycetales</taxon>
        <taxon>Planctomycetaceae</taxon>
        <taxon>Gimesia</taxon>
    </lineage>
</organism>
<dbReference type="KEGG" id="gax:Pan161_44640"/>
<feature type="domain" description="DUF1559" evidence="2">
    <location>
        <begin position="66"/>
        <end position="299"/>
    </location>
</feature>
<evidence type="ECO:0000313" key="3">
    <source>
        <dbReference type="EMBL" id="QDT92793.1"/>
    </source>
</evidence>
<keyword evidence="1" id="KW-0812">Transmembrane</keyword>
<evidence type="ECO:0000259" key="2">
    <source>
        <dbReference type="Pfam" id="PF07596"/>
    </source>
</evidence>
<protein>
    <recommendedName>
        <fullName evidence="2">DUF1559 domain-containing protein</fullName>
    </recommendedName>
</protein>
<dbReference type="Pfam" id="PF07596">
    <property type="entry name" value="SBP_bac_10"/>
    <property type="match status" value="1"/>
</dbReference>
<name>A0A517VIF6_9PLAN</name>
<dbReference type="AlphaFoldDB" id="A0A517VIF6"/>
<evidence type="ECO:0000256" key="1">
    <source>
        <dbReference type="SAM" id="Phobius"/>
    </source>
</evidence>
<proteinExistence type="predicted"/>
<sequence length="311" mass="34451">MYQGPIGLRNCVLHQSLRRQGRELLLCVRTRRHKTGSRTGFTVLELLVTFGIITTLVSLILPAVNSAREAARQLQCKNQLKQIGLALHSYHDSYRCLPAGWQWEGTKHSAYGWSVPLLPYLEQRAMYEQVDRNQVLSHFSNTTARETVIANFLCPSDIIDPTFMLYEEHALSVAHTPILKLPTASYVGVFGTLEADDSIPAPAGDGTFCESVPVSFHHLQRGLTHTIIVGERTMALVPSTWLGVDSLGEDAACRLVGSAMTSPNCKLCDECEFSSRHPGGVNFLWGDGHVSLLSESLDTNTYQQLSRRVAQ</sequence>
<evidence type="ECO:0000313" key="4">
    <source>
        <dbReference type="Proteomes" id="UP000316855"/>
    </source>
</evidence>
<dbReference type="PANTHER" id="PTHR30093:SF2">
    <property type="entry name" value="TYPE II SECRETION SYSTEM PROTEIN H"/>
    <property type="match status" value="1"/>
</dbReference>
<reference evidence="3 4" key="1">
    <citation type="submission" date="2019-02" db="EMBL/GenBank/DDBJ databases">
        <title>Deep-cultivation of Planctomycetes and their phenomic and genomic characterization uncovers novel biology.</title>
        <authorList>
            <person name="Wiegand S."/>
            <person name="Jogler M."/>
            <person name="Boedeker C."/>
            <person name="Pinto D."/>
            <person name="Vollmers J."/>
            <person name="Rivas-Marin E."/>
            <person name="Kohn T."/>
            <person name="Peeters S.H."/>
            <person name="Heuer A."/>
            <person name="Rast P."/>
            <person name="Oberbeckmann S."/>
            <person name="Bunk B."/>
            <person name="Jeske O."/>
            <person name="Meyerdierks A."/>
            <person name="Storesund J.E."/>
            <person name="Kallscheuer N."/>
            <person name="Luecker S."/>
            <person name="Lage O.M."/>
            <person name="Pohl T."/>
            <person name="Merkel B.J."/>
            <person name="Hornburger P."/>
            <person name="Mueller R.-W."/>
            <person name="Bruemmer F."/>
            <person name="Labrenz M."/>
            <person name="Spormann A.M."/>
            <person name="Op den Camp H."/>
            <person name="Overmann J."/>
            <person name="Amann R."/>
            <person name="Jetten M.S.M."/>
            <person name="Mascher T."/>
            <person name="Medema M.H."/>
            <person name="Devos D.P."/>
            <person name="Kaster A.-K."/>
            <person name="Ovreas L."/>
            <person name="Rohde M."/>
            <person name="Galperin M.Y."/>
            <person name="Jogler C."/>
        </authorList>
    </citation>
    <scope>NUCLEOTIDE SEQUENCE [LARGE SCALE GENOMIC DNA]</scope>
    <source>
        <strain evidence="3 4">Pan161</strain>
    </source>
</reference>
<dbReference type="PANTHER" id="PTHR30093">
    <property type="entry name" value="GENERAL SECRETION PATHWAY PROTEIN G"/>
    <property type="match status" value="1"/>
</dbReference>
<keyword evidence="4" id="KW-1185">Reference proteome</keyword>
<dbReference type="InterPro" id="IPR011453">
    <property type="entry name" value="DUF1559"/>
</dbReference>
<dbReference type="EMBL" id="CP036343">
    <property type="protein sequence ID" value="QDT92793.1"/>
    <property type="molecule type" value="Genomic_DNA"/>
</dbReference>